<dbReference type="RefSeq" id="WP_067554202.1">
    <property type="nucleotide sequence ID" value="NZ_CP016895.1"/>
</dbReference>
<reference evidence="3 4" key="1">
    <citation type="submission" date="2016-08" db="EMBL/GenBank/DDBJ databases">
        <authorList>
            <person name="Seilhamer J.J."/>
        </authorList>
    </citation>
    <scope>NUCLEOTIDE SEQUENCE [LARGE SCALE GENOMIC DNA]</scope>
    <source>
        <strain evidence="3 4">BRTC-1</strain>
    </source>
</reference>
<keyword evidence="2" id="KW-0812">Transmembrane</keyword>
<evidence type="ECO:0000256" key="2">
    <source>
        <dbReference type="SAM" id="Phobius"/>
    </source>
</evidence>
<evidence type="ECO:0008006" key="5">
    <source>
        <dbReference type="Google" id="ProtNLM"/>
    </source>
</evidence>
<dbReference type="STRING" id="1789224.BFG52_07525"/>
<sequence length="200" mass="22956">MASENLKEKVFIAAGWLILFAAIYFVIGIFLITNGVSFEGKKVYELLKDTLTLAASFLAPVAAFVLFNDWRLEHSLISNEKFSMIIRDKVTDLEILSFHCFPSVEESEDSFKKKQDEYINLLAEIRSLALRLKGVNRRALQLKENLYTLNMVASRLLKSQGKNFKKHRNPVQYSDDIGGEVMQEHFELLSIVKKIEILHV</sequence>
<keyword evidence="4" id="KW-1185">Reference proteome</keyword>
<evidence type="ECO:0000313" key="4">
    <source>
        <dbReference type="Proteomes" id="UP000093391"/>
    </source>
</evidence>
<evidence type="ECO:0000313" key="3">
    <source>
        <dbReference type="EMBL" id="AOA58214.1"/>
    </source>
</evidence>
<feature type="coiled-coil region" evidence="1">
    <location>
        <begin position="104"/>
        <end position="145"/>
    </location>
</feature>
<keyword evidence="2" id="KW-0472">Membrane</keyword>
<gene>
    <name evidence="3" type="ORF">BFG52_07525</name>
</gene>
<organism evidence="3 4">
    <name type="scientific">Acinetobacter larvae</name>
    <dbReference type="NCBI Taxonomy" id="1789224"/>
    <lineage>
        <taxon>Bacteria</taxon>
        <taxon>Pseudomonadati</taxon>
        <taxon>Pseudomonadota</taxon>
        <taxon>Gammaproteobacteria</taxon>
        <taxon>Moraxellales</taxon>
        <taxon>Moraxellaceae</taxon>
        <taxon>Acinetobacter</taxon>
    </lineage>
</organism>
<dbReference type="AlphaFoldDB" id="A0A1B2LZ53"/>
<dbReference type="EMBL" id="CP016895">
    <property type="protein sequence ID" value="AOA58214.1"/>
    <property type="molecule type" value="Genomic_DNA"/>
</dbReference>
<dbReference type="OrthoDB" id="6713482at2"/>
<keyword evidence="1" id="KW-0175">Coiled coil</keyword>
<evidence type="ECO:0000256" key="1">
    <source>
        <dbReference type="SAM" id="Coils"/>
    </source>
</evidence>
<feature type="transmembrane region" description="Helical" evidence="2">
    <location>
        <begin position="12"/>
        <end position="32"/>
    </location>
</feature>
<accession>A0A1B2LZ53</accession>
<keyword evidence="2" id="KW-1133">Transmembrane helix</keyword>
<feature type="transmembrane region" description="Helical" evidence="2">
    <location>
        <begin position="52"/>
        <end position="70"/>
    </location>
</feature>
<proteinExistence type="predicted"/>
<dbReference type="Proteomes" id="UP000093391">
    <property type="component" value="Chromosome"/>
</dbReference>
<name>A0A1B2LZ53_9GAMM</name>
<dbReference type="KEGG" id="ala:BFG52_07525"/>
<protein>
    <recommendedName>
        <fullName evidence="5">DUF4760 domain-containing protein</fullName>
    </recommendedName>
</protein>